<dbReference type="AlphaFoldDB" id="A0A426DQF4"/>
<dbReference type="InterPro" id="IPR055396">
    <property type="entry name" value="DUF7088"/>
</dbReference>
<protein>
    <recommendedName>
        <fullName evidence="3">DUF7088 domain-containing protein</fullName>
    </recommendedName>
</protein>
<sequence length="547" mass="59136">MEKMKKLFHTTGTAHGIYSVGLTAVVVAIVVVVNLIFGQLPEKYRNIDVSSSKIYEITDTSRDFLKDLDTEVKFTVLAVKEEADERIRTFLSKYASLSKNISVEWIDPVLHPSALQDYDASENSIVVSCEKTGRNTTVTFDKIVVVDYSSYYYTGSISENEFDGEGQLTSAVNYVTSEDEKQIYRTAGHGESMLPANITELMDKNNYTVSEWNLLMNPDIPKDCDLLLMNAPANDLTEDERDAVLDYLAGGGKMMLLLGDTNSKDLPNLSAVMKEYGMEAADGYIADPQRCYQGNAFYIFPMLSVSGDMAKGMASEMVLLINAHGLNLTDPARDTISTTSFMTTSNSGAAVTEDTQTEGTYTLGAVATETVSGSSHSDSEDEGEPAENTDGDTENSDTENVGTDAGDTDTGNAGTDAGDTDTGNDSTDAGDTDTEDGGTDAGDTDTGNDSGDAEDTKETRLTVISTANIIDSQLTEMFTTLENTTLFMNAVTANFDGVENLSIEPKSLAVQYNTIQHVGLLSLFAIFGIPLVILVGGFTVWFRRRKA</sequence>
<keyword evidence="2" id="KW-0472">Membrane</keyword>
<name>A0A426DQF4_9FIRM</name>
<keyword evidence="5" id="KW-1185">Reference proteome</keyword>
<feature type="compositionally biased region" description="Acidic residues" evidence="1">
    <location>
        <begin position="428"/>
        <end position="438"/>
    </location>
</feature>
<reference evidence="4" key="1">
    <citation type="submission" date="2018-10" db="EMBL/GenBank/DDBJ databases">
        <title>Schaedlerella arabinophila gen. nov. sp. nov., isolated from the mouse intestinal tract and comparative analysis with the genome of the closely related altered Schaedler flora strain ASF502.</title>
        <authorList>
            <person name="Miyake S."/>
            <person name="Soh M."/>
            <person name="Seedorf H."/>
        </authorList>
    </citation>
    <scope>NUCLEOTIDE SEQUENCE [LARGE SCALE GENOMIC DNA]</scope>
    <source>
        <strain evidence="4">DSM 106076</strain>
    </source>
</reference>
<feature type="domain" description="DUF7088" evidence="3">
    <location>
        <begin position="52"/>
        <end position="135"/>
    </location>
</feature>
<feature type="region of interest" description="Disordered" evidence="1">
    <location>
        <begin position="369"/>
        <end position="456"/>
    </location>
</feature>
<dbReference type="InterPro" id="IPR029062">
    <property type="entry name" value="Class_I_gatase-like"/>
</dbReference>
<feature type="transmembrane region" description="Helical" evidence="2">
    <location>
        <begin position="520"/>
        <end position="542"/>
    </location>
</feature>
<dbReference type="Pfam" id="PF23357">
    <property type="entry name" value="DUF7088"/>
    <property type="match status" value="1"/>
</dbReference>
<accession>A0A426DQF4</accession>
<gene>
    <name evidence="4" type="ORF">EBB54_29160</name>
</gene>
<evidence type="ECO:0000256" key="1">
    <source>
        <dbReference type="SAM" id="MobiDB-lite"/>
    </source>
</evidence>
<evidence type="ECO:0000256" key="2">
    <source>
        <dbReference type="SAM" id="Phobius"/>
    </source>
</evidence>
<comment type="caution">
    <text evidence="4">The sequence shown here is derived from an EMBL/GenBank/DDBJ whole genome shotgun (WGS) entry which is preliminary data.</text>
</comment>
<feature type="compositionally biased region" description="Acidic residues" evidence="1">
    <location>
        <begin position="379"/>
        <end position="397"/>
    </location>
</feature>
<feature type="compositionally biased region" description="Low complexity" evidence="1">
    <location>
        <begin position="402"/>
        <end position="427"/>
    </location>
</feature>
<dbReference type="RefSeq" id="WP_125130232.1">
    <property type="nucleotide sequence ID" value="NZ_RHJS01000002.1"/>
</dbReference>
<evidence type="ECO:0000313" key="5">
    <source>
        <dbReference type="Proteomes" id="UP000274920"/>
    </source>
</evidence>
<dbReference type="Proteomes" id="UP000274920">
    <property type="component" value="Unassembled WGS sequence"/>
</dbReference>
<evidence type="ECO:0000313" key="4">
    <source>
        <dbReference type="EMBL" id="RRK34953.1"/>
    </source>
</evidence>
<dbReference type="SUPFAM" id="SSF52317">
    <property type="entry name" value="Class I glutamine amidotransferase-like"/>
    <property type="match status" value="1"/>
</dbReference>
<organism evidence="4 5">
    <name type="scientific">Schaedlerella arabinosiphila</name>
    <dbReference type="NCBI Taxonomy" id="2044587"/>
    <lineage>
        <taxon>Bacteria</taxon>
        <taxon>Bacillati</taxon>
        <taxon>Bacillota</taxon>
        <taxon>Clostridia</taxon>
        <taxon>Lachnospirales</taxon>
        <taxon>Lachnospiraceae</taxon>
        <taxon>Schaedlerella</taxon>
    </lineage>
</organism>
<dbReference type="EMBL" id="RHJS01000002">
    <property type="protein sequence ID" value="RRK34953.1"/>
    <property type="molecule type" value="Genomic_DNA"/>
</dbReference>
<evidence type="ECO:0000259" key="3">
    <source>
        <dbReference type="Pfam" id="PF23357"/>
    </source>
</evidence>
<keyword evidence="2" id="KW-0812">Transmembrane</keyword>
<proteinExistence type="predicted"/>
<keyword evidence="2" id="KW-1133">Transmembrane helix</keyword>
<feature type="transmembrane region" description="Helical" evidence="2">
    <location>
        <begin position="12"/>
        <end position="37"/>
    </location>
</feature>